<comment type="subcellular location">
    <subcellularLocation>
        <location evidence="1">Nucleus</location>
        <location evidence="1">Nuclear pore complex</location>
    </subcellularLocation>
</comment>
<feature type="compositionally biased region" description="Low complexity" evidence="10">
    <location>
        <begin position="423"/>
        <end position="437"/>
    </location>
</feature>
<dbReference type="FunFam" id="1.10.10.2360:FF:000001">
    <property type="entry name" value="Nuclear pore complex protein Nup98-Nup96"/>
    <property type="match status" value="1"/>
</dbReference>
<keyword evidence="3" id="KW-0813">Transport</keyword>
<dbReference type="SUPFAM" id="SSF82215">
    <property type="entry name" value="C-terminal autoproteolytic domain of nucleoporin nup98"/>
    <property type="match status" value="1"/>
</dbReference>
<dbReference type="PANTHER" id="PTHR23198">
    <property type="entry name" value="NUCLEOPORIN"/>
    <property type="match status" value="1"/>
</dbReference>
<evidence type="ECO:0000256" key="6">
    <source>
        <dbReference type="ARBA" id="ARBA00022927"/>
    </source>
</evidence>
<organism evidence="12 13">
    <name type="scientific">Armillaria novae-zelandiae</name>
    <dbReference type="NCBI Taxonomy" id="153914"/>
    <lineage>
        <taxon>Eukaryota</taxon>
        <taxon>Fungi</taxon>
        <taxon>Dikarya</taxon>
        <taxon>Basidiomycota</taxon>
        <taxon>Agaricomycotina</taxon>
        <taxon>Agaricomycetes</taxon>
        <taxon>Agaricomycetidae</taxon>
        <taxon>Agaricales</taxon>
        <taxon>Marasmiineae</taxon>
        <taxon>Physalacriaceae</taxon>
        <taxon>Armillaria</taxon>
    </lineage>
</organism>
<evidence type="ECO:0000313" key="13">
    <source>
        <dbReference type="Proteomes" id="UP001175227"/>
    </source>
</evidence>
<gene>
    <name evidence="12" type="ORF">IW261DRAFT_1437342</name>
</gene>
<dbReference type="GO" id="GO:0008139">
    <property type="term" value="F:nuclear localization sequence binding"/>
    <property type="evidence" value="ECO:0007669"/>
    <property type="project" value="TreeGrafter"/>
</dbReference>
<evidence type="ECO:0000259" key="11">
    <source>
        <dbReference type="PROSITE" id="PS51434"/>
    </source>
</evidence>
<keyword evidence="6" id="KW-0653">Protein transport</keyword>
<keyword evidence="4" id="KW-0677">Repeat</keyword>
<evidence type="ECO:0000256" key="3">
    <source>
        <dbReference type="ARBA" id="ARBA00022448"/>
    </source>
</evidence>
<dbReference type="GO" id="GO:0017056">
    <property type="term" value="F:structural constituent of nuclear pore"/>
    <property type="evidence" value="ECO:0007669"/>
    <property type="project" value="InterPro"/>
</dbReference>
<evidence type="ECO:0000313" key="12">
    <source>
        <dbReference type="EMBL" id="KAK0491376.1"/>
    </source>
</evidence>
<dbReference type="Gene3D" id="1.10.10.2360">
    <property type="match status" value="1"/>
</dbReference>
<name>A0AA39PX50_9AGAR</name>
<dbReference type="AlphaFoldDB" id="A0AA39PX50"/>
<feature type="compositionally biased region" description="Polar residues" evidence="10">
    <location>
        <begin position="317"/>
        <end position="353"/>
    </location>
</feature>
<dbReference type="InterPro" id="IPR037665">
    <property type="entry name" value="Nucleoporin_S59-like"/>
</dbReference>
<feature type="region of interest" description="Disordered" evidence="10">
    <location>
        <begin position="186"/>
        <end position="206"/>
    </location>
</feature>
<feature type="compositionally biased region" description="Low complexity" evidence="10">
    <location>
        <begin position="298"/>
        <end position="316"/>
    </location>
</feature>
<evidence type="ECO:0000256" key="5">
    <source>
        <dbReference type="ARBA" id="ARBA00022816"/>
    </source>
</evidence>
<evidence type="ECO:0000256" key="9">
    <source>
        <dbReference type="ARBA" id="ARBA00023242"/>
    </source>
</evidence>
<feature type="domain" description="Peptidase S59" evidence="11">
    <location>
        <begin position="731"/>
        <end position="876"/>
    </location>
</feature>
<dbReference type="PROSITE" id="PS51434">
    <property type="entry name" value="NUP_C"/>
    <property type="match status" value="1"/>
</dbReference>
<dbReference type="InterPro" id="IPR036903">
    <property type="entry name" value="Nup98_auto-Pept-S59_dom_sf"/>
</dbReference>
<evidence type="ECO:0000256" key="4">
    <source>
        <dbReference type="ARBA" id="ARBA00022737"/>
    </source>
</evidence>
<dbReference type="GO" id="GO:0051028">
    <property type="term" value="P:mRNA transport"/>
    <property type="evidence" value="ECO:0007669"/>
    <property type="project" value="UniProtKB-KW"/>
</dbReference>
<evidence type="ECO:0000256" key="1">
    <source>
        <dbReference type="ARBA" id="ARBA00004567"/>
    </source>
</evidence>
<keyword evidence="8" id="KW-0906">Nuclear pore complex</keyword>
<dbReference type="Gene3D" id="3.30.1610.10">
    <property type="entry name" value="Peptidase S59, nucleoporin"/>
    <property type="match status" value="1"/>
</dbReference>
<evidence type="ECO:0000256" key="8">
    <source>
        <dbReference type="ARBA" id="ARBA00023132"/>
    </source>
</evidence>
<reference evidence="12" key="1">
    <citation type="submission" date="2023-06" db="EMBL/GenBank/DDBJ databases">
        <authorList>
            <consortium name="Lawrence Berkeley National Laboratory"/>
            <person name="Ahrendt S."/>
            <person name="Sahu N."/>
            <person name="Indic B."/>
            <person name="Wong-Bajracharya J."/>
            <person name="Merenyi Z."/>
            <person name="Ke H.-M."/>
            <person name="Monk M."/>
            <person name="Kocsube S."/>
            <person name="Drula E."/>
            <person name="Lipzen A."/>
            <person name="Balint B."/>
            <person name="Henrissat B."/>
            <person name="Andreopoulos B."/>
            <person name="Martin F.M."/>
            <person name="Harder C.B."/>
            <person name="Rigling D."/>
            <person name="Ford K.L."/>
            <person name="Foster G.D."/>
            <person name="Pangilinan J."/>
            <person name="Papanicolaou A."/>
            <person name="Barry K."/>
            <person name="LaButti K."/>
            <person name="Viragh M."/>
            <person name="Koriabine M."/>
            <person name="Yan M."/>
            <person name="Riley R."/>
            <person name="Champramary S."/>
            <person name="Plett K.L."/>
            <person name="Tsai I.J."/>
            <person name="Slot J."/>
            <person name="Sipos G."/>
            <person name="Plett J."/>
            <person name="Nagy L.G."/>
            <person name="Grigoriev I.V."/>
        </authorList>
    </citation>
    <scope>NUCLEOTIDE SEQUENCE</scope>
    <source>
        <strain evidence="12">ICMP 16352</strain>
    </source>
</reference>
<accession>A0AA39PX50</accession>
<dbReference type="FunFam" id="3.30.1610.10:FF:000003">
    <property type="entry name" value="Nucleoporin SONB, putative"/>
    <property type="match status" value="1"/>
</dbReference>
<dbReference type="PANTHER" id="PTHR23198:SF6">
    <property type="entry name" value="NUCLEAR PORE COMPLEX PROTEIN NUP98-NUP96"/>
    <property type="match status" value="1"/>
</dbReference>
<dbReference type="GO" id="GO:0034398">
    <property type="term" value="P:telomere tethering at nuclear periphery"/>
    <property type="evidence" value="ECO:0007669"/>
    <property type="project" value="TreeGrafter"/>
</dbReference>
<dbReference type="Proteomes" id="UP001175227">
    <property type="component" value="Unassembled WGS sequence"/>
</dbReference>
<evidence type="ECO:0000256" key="2">
    <source>
        <dbReference type="ARBA" id="ARBA00008926"/>
    </source>
</evidence>
<dbReference type="GO" id="GO:0000973">
    <property type="term" value="P:post-transcriptional tethering of RNA polymerase II gene DNA at nuclear periphery"/>
    <property type="evidence" value="ECO:0007669"/>
    <property type="project" value="TreeGrafter"/>
</dbReference>
<dbReference type="InterPro" id="IPR007230">
    <property type="entry name" value="Nup98_auto-Pept-S59_dom"/>
</dbReference>
<feature type="compositionally biased region" description="Polar residues" evidence="10">
    <location>
        <begin position="118"/>
        <end position="127"/>
    </location>
</feature>
<feature type="compositionally biased region" description="Polar residues" evidence="10">
    <location>
        <begin position="399"/>
        <end position="422"/>
    </location>
</feature>
<dbReference type="GO" id="GO:0044614">
    <property type="term" value="C:nuclear pore cytoplasmic filaments"/>
    <property type="evidence" value="ECO:0007669"/>
    <property type="project" value="TreeGrafter"/>
</dbReference>
<evidence type="ECO:0000256" key="10">
    <source>
        <dbReference type="SAM" id="MobiDB-lite"/>
    </source>
</evidence>
<dbReference type="GO" id="GO:0006405">
    <property type="term" value="P:RNA export from nucleus"/>
    <property type="evidence" value="ECO:0007669"/>
    <property type="project" value="TreeGrafter"/>
</dbReference>
<feature type="region of interest" description="Disordered" evidence="10">
    <location>
        <begin position="683"/>
        <end position="728"/>
    </location>
</feature>
<keyword evidence="7" id="KW-0811">Translocation</keyword>
<evidence type="ECO:0000256" key="7">
    <source>
        <dbReference type="ARBA" id="ARBA00023010"/>
    </source>
</evidence>
<feature type="compositionally biased region" description="Polar residues" evidence="10">
    <location>
        <begin position="466"/>
        <end position="491"/>
    </location>
</feature>
<feature type="region of interest" description="Disordered" evidence="10">
    <location>
        <begin position="293"/>
        <end position="491"/>
    </location>
</feature>
<feature type="compositionally biased region" description="Low complexity" evidence="10">
    <location>
        <begin position="364"/>
        <end position="398"/>
    </location>
</feature>
<dbReference type="GO" id="GO:0003723">
    <property type="term" value="F:RNA binding"/>
    <property type="evidence" value="ECO:0007669"/>
    <property type="project" value="TreeGrafter"/>
</dbReference>
<dbReference type="GO" id="GO:0006606">
    <property type="term" value="P:protein import into nucleus"/>
    <property type="evidence" value="ECO:0007669"/>
    <property type="project" value="TreeGrafter"/>
</dbReference>
<feature type="compositionally biased region" description="Polar residues" evidence="10">
    <location>
        <begin position="694"/>
        <end position="728"/>
    </location>
</feature>
<dbReference type="EMBL" id="JAUEPR010000001">
    <property type="protein sequence ID" value="KAK0491376.1"/>
    <property type="molecule type" value="Genomic_DNA"/>
</dbReference>
<feature type="compositionally biased region" description="Low complexity" evidence="10">
    <location>
        <begin position="94"/>
        <end position="116"/>
    </location>
</feature>
<keyword evidence="5" id="KW-0509">mRNA transport</keyword>
<feature type="compositionally biased region" description="Low complexity" evidence="10">
    <location>
        <begin position="239"/>
        <end position="254"/>
    </location>
</feature>
<comment type="caution">
    <text evidence="12">The sequence shown here is derived from an EMBL/GenBank/DDBJ whole genome shotgun (WGS) entry which is preliminary data.</text>
</comment>
<comment type="similarity">
    <text evidence="2">Belongs to the nucleoporin GLFG family.</text>
</comment>
<feature type="region of interest" description="Disordered" evidence="10">
    <location>
        <begin position="94"/>
        <end position="127"/>
    </location>
</feature>
<dbReference type="Pfam" id="PF04096">
    <property type="entry name" value="Nucleoporin2"/>
    <property type="match status" value="1"/>
</dbReference>
<protein>
    <submittedName>
        <fullName evidence="12">Nucleoporin autopeptidase-domain-containing protein</fullName>
    </submittedName>
</protein>
<keyword evidence="9" id="KW-0539">Nucleus</keyword>
<feature type="compositionally biased region" description="Basic and acidic residues" evidence="10">
    <location>
        <begin position="684"/>
        <end position="693"/>
    </location>
</feature>
<keyword evidence="13" id="KW-1185">Reference proteome</keyword>
<feature type="region of interest" description="Disordered" evidence="10">
    <location>
        <begin position="235"/>
        <end position="254"/>
    </location>
</feature>
<feature type="compositionally biased region" description="Low complexity" evidence="10">
    <location>
        <begin position="448"/>
        <end position="465"/>
    </location>
</feature>
<proteinExistence type="inferred from homology"/>
<sequence>MFGNITTPSTNTTSGFGSFGNSSGTTGTSAFGATKPASGFGAFGGGTGTFGSGGAFGQNASASTSTPSAFGQSSTGTSAFGSGTGLFGQNKTTGAFGSSTTTSTDTPVPPVTTGTANPPWSFTSDKDQNSTSLCNYQTISAMPAYKGTSLEELRCQDYAQGRKTASAGGAFGQSAFAGNQVSQPAGSALFGSQQPNQQTSAFGTTPNAGGSAFGAFGANQANQANQGSASAFGGGGAFGQAQQTQQPAQQQSAFGAFGQQQAGGTFGTANAFNKPASAFGSFSIPSGTSAFGSGGAFGQNNAANNQQQQQQQQQSSVFGQPSTNTGLGAFAGTNTNKSVFGQPSQPAGQTTNAFGGGGTNIFGQPNQAQQTQPQPSSLFGTGTFGSSNNQQQQQQQQQPNPLFGSSATQGSGSMFTTGSSLFGNNQQQQQQNQPGQNALGLFGSKPAGQTQPLFGTGFGQQQQQPANTAQSNVFGSNPNQQGTQQNAFGSSLFGNKPLGASMSIGQSTGLFGNSGNAFNASASVPGAQGTLTASIAQPIATNLPIFSMLPPGPQAVSLDQSTKKKVSFFVDVPTRSPVPRMQLGFSPASSKLRGFASTGSVTSGLNFSQGAPLALSLSKSADIKPSDSLLGRSASPSLGSGQKRSVKKLIFDKKVSPSDLYVKSPSNSPGRGRVTFSPALSIAQREKEAEERSQSANQFMPSSSPGPRTHNPKNTQAANGADVDSSNTLDEGEYWVKPSMETLKGCGYDQISSFEDLVLGREGYGEIRFLEPIDLTGLPKLGSLLGDVIRFDDKECSVYPDSEDVDKPPPGSGLNVRARISLKRCWAVDKANRDPIQDETHPQAIKHLKRLKNMKDTHFESFNVKDGTWTFTVDHF</sequence>